<feature type="region of interest" description="Disordered" evidence="1">
    <location>
        <begin position="1"/>
        <end position="26"/>
    </location>
</feature>
<reference evidence="3" key="1">
    <citation type="journal article" date="2021" name="PeerJ">
        <title>Extensive microbial diversity within the chicken gut microbiome revealed by metagenomics and culture.</title>
        <authorList>
            <person name="Gilroy R."/>
            <person name="Ravi A."/>
            <person name="Getino M."/>
            <person name="Pursley I."/>
            <person name="Horton D.L."/>
            <person name="Alikhan N.F."/>
            <person name="Baker D."/>
            <person name="Gharbi K."/>
            <person name="Hall N."/>
            <person name="Watson M."/>
            <person name="Adriaenssens E.M."/>
            <person name="Foster-Nyarko E."/>
            <person name="Jarju S."/>
            <person name="Secka A."/>
            <person name="Antonio M."/>
            <person name="Oren A."/>
            <person name="Chaudhuri R.R."/>
            <person name="La Ragione R."/>
            <person name="Hildebrand F."/>
            <person name="Pallen M.J."/>
        </authorList>
    </citation>
    <scope>NUCLEOTIDE SEQUENCE</scope>
    <source>
        <strain evidence="3">CHK196-3914</strain>
    </source>
</reference>
<comment type="caution">
    <text evidence="3">The sequence shown here is derived from an EMBL/GenBank/DDBJ whole genome shotgun (WGS) entry which is preliminary data.</text>
</comment>
<dbReference type="EMBL" id="DXAY01000062">
    <property type="protein sequence ID" value="HIZ74145.1"/>
    <property type="molecule type" value="Genomic_DNA"/>
</dbReference>
<evidence type="ECO:0000313" key="4">
    <source>
        <dbReference type="Proteomes" id="UP000824116"/>
    </source>
</evidence>
<dbReference type="PANTHER" id="PTHR30303">
    <property type="entry name" value="HYDROGENASE ISOENZYMES FORMATION PROTEIN HYPE"/>
    <property type="match status" value="1"/>
</dbReference>
<dbReference type="GO" id="GO:0051604">
    <property type="term" value="P:protein maturation"/>
    <property type="evidence" value="ECO:0007669"/>
    <property type="project" value="TreeGrafter"/>
</dbReference>
<gene>
    <name evidence="3" type="ORF">H9723_02725</name>
</gene>
<evidence type="ECO:0000259" key="2">
    <source>
        <dbReference type="Pfam" id="PF02769"/>
    </source>
</evidence>
<evidence type="ECO:0000256" key="1">
    <source>
        <dbReference type="SAM" id="MobiDB-lite"/>
    </source>
</evidence>
<dbReference type="SUPFAM" id="SSF56042">
    <property type="entry name" value="PurM C-terminal domain-like"/>
    <property type="match status" value="1"/>
</dbReference>
<proteinExistence type="predicted"/>
<feature type="compositionally biased region" description="Polar residues" evidence="1">
    <location>
        <begin position="1"/>
        <end position="11"/>
    </location>
</feature>
<dbReference type="AlphaFoldDB" id="A0A9D2G848"/>
<dbReference type="SUPFAM" id="SSF55326">
    <property type="entry name" value="PurM N-terminal domain-like"/>
    <property type="match status" value="1"/>
</dbReference>
<evidence type="ECO:0000313" key="3">
    <source>
        <dbReference type="EMBL" id="HIZ74145.1"/>
    </source>
</evidence>
<dbReference type="Pfam" id="PF02769">
    <property type="entry name" value="AIRS_C"/>
    <property type="match status" value="1"/>
</dbReference>
<dbReference type="InterPro" id="IPR036676">
    <property type="entry name" value="PurM-like_C_sf"/>
</dbReference>
<organism evidence="3 4">
    <name type="scientific">Candidatus Mediterraneibacter stercoravium</name>
    <dbReference type="NCBI Taxonomy" id="2838685"/>
    <lineage>
        <taxon>Bacteria</taxon>
        <taxon>Bacillati</taxon>
        <taxon>Bacillota</taxon>
        <taxon>Clostridia</taxon>
        <taxon>Lachnospirales</taxon>
        <taxon>Lachnospiraceae</taxon>
        <taxon>Mediterraneibacter</taxon>
    </lineage>
</organism>
<dbReference type="InterPro" id="IPR011854">
    <property type="entry name" value="HypE"/>
</dbReference>
<dbReference type="Gene3D" id="3.90.650.10">
    <property type="entry name" value="PurM-like C-terminal domain"/>
    <property type="match status" value="1"/>
</dbReference>
<protein>
    <submittedName>
        <fullName evidence="3">Hydrogenase expression/formation protein HypE</fullName>
    </submittedName>
</protein>
<dbReference type="InterPro" id="IPR010918">
    <property type="entry name" value="PurM-like_C_dom"/>
</dbReference>
<dbReference type="PANTHER" id="PTHR30303:SF4">
    <property type="entry name" value="HYDROGENASE EXPRESSION_FORMATION PROTEIN HYPE"/>
    <property type="match status" value="1"/>
</dbReference>
<accession>A0A9D2G848</accession>
<dbReference type="Gene3D" id="3.30.1330.10">
    <property type="entry name" value="PurM-like, N-terminal domain"/>
    <property type="match status" value="1"/>
</dbReference>
<dbReference type="InterPro" id="IPR036921">
    <property type="entry name" value="PurM-like_N_sf"/>
</dbReference>
<sequence length="344" mass="36741">MKPGNVSQTAWRRSVGKQFHMRHPETVSSLSRESRYAVIENTGDTCTVCAGASAYGSGGMTAYYAVLEAAGNVASGGALPTEVSLGILLPAESDEEILRQTAEGAEAACRKMNLQAACVRAEVSPSVSDIIVTAEAAGTAEKTACAGLKGMRPGQEILLCGYVALEGTLRIVEEAEEELKKRFVPSFLDGTKGLAEELVTADMIRKACGLKMTENGGVRPCVTAVRQIGSGGILAALWDMAEMSGTGLEADMHRMTLRQETVEICEYFQLNPYQMTSSGSFLLAADHAEEVIEVLEKAGARAGRLGVARAGRAKVITSGEEVRYLDRPAPDELMRWWGTRPVSE</sequence>
<name>A0A9D2G848_9FIRM</name>
<reference evidence="3" key="2">
    <citation type="submission" date="2021-04" db="EMBL/GenBank/DDBJ databases">
        <authorList>
            <person name="Gilroy R."/>
        </authorList>
    </citation>
    <scope>NUCLEOTIDE SEQUENCE</scope>
    <source>
        <strain evidence="3">CHK196-3914</strain>
    </source>
</reference>
<feature type="domain" description="PurM-like C-terminal" evidence="2">
    <location>
        <begin position="153"/>
        <end position="313"/>
    </location>
</feature>
<dbReference type="Proteomes" id="UP000824116">
    <property type="component" value="Unassembled WGS sequence"/>
</dbReference>